<feature type="compositionally biased region" description="Pro residues" evidence="1">
    <location>
        <begin position="171"/>
        <end position="181"/>
    </location>
</feature>
<name>A0A8D0TWX4_PIG</name>
<dbReference type="Ensembl" id="ENSSSCT00015020360.1">
    <property type="protein sequence ID" value="ENSSSCP00015007980.1"/>
    <property type="gene ID" value="ENSSSCG00015015394.1"/>
</dbReference>
<feature type="region of interest" description="Disordered" evidence="1">
    <location>
        <begin position="97"/>
        <end position="207"/>
    </location>
</feature>
<dbReference type="AlphaFoldDB" id="A0A8D0TWX4"/>
<accession>A0A8D0TWX4</accession>
<sequence>MSEPFSLMPTDCPICSLLSLSPSPWSASVHLSISCHLSFVPWCLSLCLPHCLCLLPSLWILPSPSCSLSCLLLSPPSVPSACFPLAGPERGVPAPRAPCHPPWLSQGRPPRSPNPALHPLALPSPPWGDSGVTGKKVKGAGGGGWGKGFFFKKNQKVINNMQPRRRRQQTPPGPSPQPGPPGWRGRSQSPSPPTLRPPKKKKSPRYP</sequence>
<protein>
    <submittedName>
        <fullName evidence="2">Uncharacterized protein</fullName>
    </submittedName>
</protein>
<evidence type="ECO:0000313" key="3">
    <source>
        <dbReference type="Proteomes" id="UP000694726"/>
    </source>
</evidence>
<reference evidence="2" key="1">
    <citation type="submission" date="2025-08" db="UniProtKB">
        <authorList>
            <consortium name="Ensembl"/>
        </authorList>
    </citation>
    <scope>IDENTIFICATION</scope>
</reference>
<dbReference type="Proteomes" id="UP000694726">
    <property type="component" value="Unplaced"/>
</dbReference>
<organism evidence="2 3">
    <name type="scientific">Sus scrofa</name>
    <name type="common">Pig</name>
    <dbReference type="NCBI Taxonomy" id="9823"/>
    <lineage>
        <taxon>Eukaryota</taxon>
        <taxon>Metazoa</taxon>
        <taxon>Chordata</taxon>
        <taxon>Craniata</taxon>
        <taxon>Vertebrata</taxon>
        <taxon>Euteleostomi</taxon>
        <taxon>Mammalia</taxon>
        <taxon>Eutheria</taxon>
        <taxon>Laurasiatheria</taxon>
        <taxon>Artiodactyla</taxon>
        <taxon>Suina</taxon>
        <taxon>Suidae</taxon>
        <taxon>Sus</taxon>
    </lineage>
</organism>
<proteinExistence type="predicted"/>
<feature type="compositionally biased region" description="Basic residues" evidence="1">
    <location>
        <begin position="197"/>
        <end position="207"/>
    </location>
</feature>
<evidence type="ECO:0000313" key="2">
    <source>
        <dbReference type="Ensembl" id="ENSSSCP00015007980.1"/>
    </source>
</evidence>
<evidence type="ECO:0000256" key="1">
    <source>
        <dbReference type="SAM" id="MobiDB-lite"/>
    </source>
</evidence>